<dbReference type="Pfam" id="PF01070">
    <property type="entry name" value="FMN_dh"/>
    <property type="match status" value="1"/>
</dbReference>
<evidence type="ECO:0000313" key="9">
    <source>
        <dbReference type="EMBL" id="SMX30536.1"/>
    </source>
</evidence>
<dbReference type="InterPro" id="IPR037396">
    <property type="entry name" value="FMN_HAD"/>
</dbReference>
<evidence type="ECO:0000256" key="7">
    <source>
        <dbReference type="PIRSR" id="PIRSR000138-2"/>
    </source>
</evidence>
<dbReference type="PROSITE" id="PS00557">
    <property type="entry name" value="FMN_HYDROXY_ACID_DH_1"/>
    <property type="match status" value="1"/>
</dbReference>
<keyword evidence="2 7" id="KW-0285">Flavoprotein</keyword>
<feature type="binding site" evidence="7">
    <location>
        <position position="127"/>
    </location>
    <ligand>
        <name>FMN</name>
        <dbReference type="ChEBI" id="CHEBI:58210"/>
    </ligand>
</feature>
<dbReference type="PIRSF" id="PIRSF000138">
    <property type="entry name" value="Al-hdrx_acd_dh"/>
    <property type="match status" value="1"/>
</dbReference>
<comment type="cofactor">
    <cofactor evidence="1">
        <name>FMN</name>
        <dbReference type="ChEBI" id="CHEBI:58210"/>
    </cofactor>
</comment>
<comment type="similarity">
    <text evidence="5">Belongs to the FMN-dependent alpha-hydroxy acid dehydrogenase family.</text>
</comment>
<feature type="active site" description="Proton acceptor" evidence="6">
    <location>
        <position position="276"/>
    </location>
</feature>
<evidence type="ECO:0000259" key="8">
    <source>
        <dbReference type="PROSITE" id="PS51349"/>
    </source>
</evidence>
<reference evidence="10" key="1">
    <citation type="submission" date="2017-05" db="EMBL/GenBank/DDBJ databases">
        <authorList>
            <person name="Rodrigo-Torres L."/>
            <person name="Arahal R. D."/>
            <person name="Lucena T."/>
        </authorList>
    </citation>
    <scope>NUCLEOTIDE SEQUENCE [LARGE SCALE GENOMIC DNA]</scope>
    <source>
        <strain evidence="10">CECT 8649</strain>
    </source>
</reference>
<feature type="binding site" evidence="7">
    <location>
        <begin position="77"/>
        <end position="79"/>
    </location>
    <ligand>
        <name>FMN</name>
        <dbReference type="ChEBI" id="CHEBI:58210"/>
    </ligand>
</feature>
<feature type="binding site" evidence="7">
    <location>
        <position position="274"/>
    </location>
    <ligand>
        <name>FMN</name>
        <dbReference type="ChEBI" id="CHEBI:58210"/>
    </ligand>
</feature>
<accession>A0A238JL64</accession>
<dbReference type="Gene3D" id="3.20.20.70">
    <property type="entry name" value="Aldolase class I"/>
    <property type="match status" value="1"/>
</dbReference>
<dbReference type="SUPFAM" id="SSF51395">
    <property type="entry name" value="FMN-linked oxidoreductases"/>
    <property type="match status" value="1"/>
</dbReference>
<dbReference type="GO" id="GO:0004459">
    <property type="term" value="F:L-lactate dehydrogenase (NAD+) activity"/>
    <property type="evidence" value="ECO:0007669"/>
    <property type="project" value="TreeGrafter"/>
</dbReference>
<evidence type="ECO:0000256" key="6">
    <source>
        <dbReference type="PIRSR" id="PIRSR000138-1"/>
    </source>
</evidence>
<dbReference type="InterPro" id="IPR013785">
    <property type="entry name" value="Aldolase_TIM"/>
</dbReference>
<feature type="binding site" evidence="7">
    <location>
        <position position="155"/>
    </location>
    <ligand>
        <name>FMN</name>
        <dbReference type="ChEBI" id="CHEBI:58210"/>
    </ligand>
</feature>
<dbReference type="InterPro" id="IPR008259">
    <property type="entry name" value="FMN_hydac_DH_AS"/>
</dbReference>
<dbReference type="CDD" id="cd02809">
    <property type="entry name" value="alpha_hydroxyacid_oxid_FMN"/>
    <property type="match status" value="1"/>
</dbReference>
<dbReference type="PANTHER" id="PTHR10578:SF107">
    <property type="entry name" value="2-HYDROXYACID OXIDASE 1"/>
    <property type="match status" value="1"/>
</dbReference>
<dbReference type="RefSeq" id="WP_099249687.1">
    <property type="nucleotide sequence ID" value="NZ_FXXP01000006.1"/>
</dbReference>
<feature type="binding site" evidence="7">
    <location>
        <position position="252"/>
    </location>
    <ligand>
        <name>FMN</name>
        <dbReference type="ChEBI" id="CHEBI:58210"/>
    </ligand>
</feature>
<dbReference type="InterPro" id="IPR000262">
    <property type="entry name" value="FMN-dep_DH"/>
</dbReference>
<feature type="binding site" evidence="7">
    <location>
        <position position="25"/>
    </location>
    <ligand>
        <name>glyoxylate</name>
        <dbReference type="ChEBI" id="CHEBI:36655"/>
    </ligand>
</feature>
<evidence type="ECO:0000256" key="5">
    <source>
        <dbReference type="ARBA" id="ARBA00024042"/>
    </source>
</evidence>
<dbReference type="EMBL" id="FXXP01000006">
    <property type="protein sequence ID" value="SMX30536.1"/>
    <property type="molecule type" value="Genomic_DNA"/>
</dbReference>
<dbReference type="GO" id="GO:0010181">
    <property type="term" value="F:FMN binding"/>
    <property type="evidence" value="ECO:0007669"/>
    <property type="project" value="InterPro"/>
</dbReference>
<evidence type="ECO:0000256" key="4">
    <source>
        <dbReference type="ARBA" id="ARBA00023002"/>
    </source>
</evidence>
<feature type="binding site" evidence="7">
    <location>
        <position position="129"/>
    </location>
    <ligand>
        <name>glyoxylate</name>
        <dbReference type="ChEBI" id="CHEBI:36655"/>
    </ligand>
</feature>
<sequence>MTTAINIEDLRAQARRRLPRVVFDYLDGGAESEVTLRRNRSSFTNIVLTPRILKGGSVDLTLELFGETYSKPFFIGPTGLNGLYWPQGDLHLAAAAERAGVGFTVSTASNTTLEEIARRSKGPLWFQLYPWGKGAFADALIDRAQAAGYSALVLTVDSLVGGKRERDLRHGFAHEIRIGPRTVLDGLLHPAWLTSVWLGPHRPRLENLLDFVGNSASDRELAEFTRSQRNPEFSWEHVRRIREKWKGPLLIKGIMCPEDAIDAQRAGVDGIVVSNHGGRQLDGAPATIDVLANIIAALDRKFPVLLDGGIRRGSDIVKALTLGAKGVLLGRAPLYGLAAQGEAGASRALSILEEEMTRTMTFVGARSVSAVSGVNVETRRP</sequence>
<dbReference type="GO" id="GO:0033720">
    <property type="term" value="F:(S)-mandelate dehydrogenase activity"/>
    <property type="evidence" value="ECO:0007669"/>
    <property type="project" value="UniProtKB-EC"/>
</dbReference>
<proteinExistence type="inferred from homology"/>
<dbReference type="PANTHER" id="PTHR10578">
    <property type="entry name" value="S -2-HYDROXY-ACID OXIDASE-RELATED"/>
    <property type="match status" value="1"/>
</dbReference>
<keyword evidence="4 9" id="KW-0560">Oxidoreductase</keyword>
<evidence type="ECO:0000256" key="1">
    <source>
        <dbReference type="ARBA" id="ARBA00001917"/>
    </source>
</evidence>
<dbReference type="Proteomes" id="UP000225972">
    <property type="component" value="Unassembled WGS sequence"/>
</dbReference>
<dbReference type="InterPro" id="IPR012133">
    <property type="entry name" value="Alpha-hydoxy_acid_DH_FMN"/>
</dbReference>
<organism evidence="9 10">
    <name type="scientific">Pelagimonas phthalicica</name>
    <dbReference type="NCBI Taxonomy" id="1037362"/>
    <lineage>
        <taxon>Bacteria</taxon>
        <taxon>Pseudomonadati</taxon>
        <taxon>Pseudomonadota</taxon>
        <taxon>Alphaproteobacteria</taxon>
        <taxon>Rhodobacterales</taxon>
        <taxon>Roseobacteraceae</taxon>
        <taxon>Pelagimonas</taxon>
    </lineage>
</organism>
<dbReference type="FunFam" id="3.20.20.70:FF:000029">
    <property type="entry name" value="L-lactate dehydrogenase"/>
    <property type="match status" value="1"/>
</dbReference>
<feature type="binding site" evidence="7">
    <location>
        <position position="106"/>
    </location>
    <ligand>
        <name>FMN</name>
        <dbReference type="ChEBI" id="CHEBI:58210"/>
    </ligand>
</feature>
<feature type="binding site" evidence="7">
    <location>
        <position position="164"/>
    </location>
    <ligand>
        <name>glyoxylate</name>
        <dbReference type="ChEBI" id="CHEBI:36655"/>
    </ligand>
</feature>
<dbReference type="AlphaFoldDB" id="A0A238JL64"/>
<keyword evidence="3 7" id="KW-0288">FMN</keyword>
<feature type="binding site" evidence="7">
    <location>
        <begin position="307"/>
        <end position="311"/>
    </location>
    <ligand>
        <name>FMN</name>
        <dbReference type="ChEBI" id="CHEBI:58210"/>
    </ligand>
</feature>
<name>A0A238JL64_9RHOB</name>
<dbReference type="GO" id="GO:0009060">
    <property type="term" value="P:aerobic respiration"/>
    <property type="evidence" value="ECO:0007669"/>
    <property type="project" value="TreeGrafter"/>
</dbReference>
<evidence type="ECO:0000256" key="2">
    <source>
        <dbReference type="ARBA" id="ARBA00022630"/>
    </source>
</evidence>
<gene>
    <name evidence="9" type="primary">mdlB</name>
    <name evidence="9" type="ORF">TRP8649_04680</name>
</gene>
<feature type="binding site" evidence="7">
    <location>
        <position position="279"/>
    </location>
    <ligand>
        <name>glyoxylate</name>
        <dbReference type="ChEBI" id="CHEBI:36655"/>
    </ligand>
</feature>
<evidence type="ECO:0000256" key="3">
    <source>
        <dbReference type="ARBA" id="ARBA00022643"/>
    </source>
</evidence>
<dbReference type="OrthoDB" id="9770452at2"/>
<evidence type="ECO:0000313" key="10">
    <source>
        <dbReference type="Proteomes" id="UP000225972"/>
    </source>
</evidence>
<feature type="binding site" evidence="7">
    <location>
        <position position="276"/>
    </location>
    <ligand>
        <name>glyoxylate</name>
        <dbReference type="ChEBI" id="CHEBI:36655"/>
    </ligand>
</feature>
<feature type="binding site" evidence="7">
    <location>
        <begin position="330"/>
        <end position="331"/>
    </location>
    <ligand>
        <name>FMN</name>
        <dbReference type="ChEBI" id="CHEBI:58210"/>
    </ligand>
</feature>
<dbReference type="PROSITE" id="PS51349">
    <property type="entry name" value="FMN_HYDROXY_ACID_DH_2"/>
    <property type="match status" value="1"/>
</dbReference>
<protein>
    <submittedName>
        <fullName evidence="9">(S)-mandelate dehydrogenase</fullName>
        <ecNumber evidence="9">1.1.99.31</ecNumber>
    </submittedName>
</protein>
<keyword evidence="10" id="KW-1185">Reference proteome</keyword>
<dbReference type="GO" id="GO:0005886">
    <property type="term" value="C:plasma membrane"/>
    <property type="evidence" value="ECO:0007669"/>
    <property type="project" value="TreeGrafter"/>
</dbReference>
<dbReference type="EC" id="1.1.99.31" evidence="9"/>
<feature type="domain" description="FMN hydroxy acid dehydrogenase" evidence="8">
    <location>
        <begin position="1"/>
        <end position="381"/>
    </location>
</feature>